<accession>A0A2T5DW17</accession>
<evidence type="ECO:0000313" key="1">
    <source>
        <dbReference type="EMBL" id="PTP11298.1"/>
    </source>
</evidence>
<sequence>MLSYYERNVDYLELTLGTIPTSEAVAFDFGAHIVPHLIKGATENKAVYSFNDGDASIHLAKVTLSEEKRFVTLLFHYADKSISDPAFKSLDTGEVRTEKKSKEKNEGIAVSAHLVIDLDNALGQKNSCYFALLELVPHLSKSLLSRALNYFFNKALTGAKYNNPKTQKKVRPSFNFDSLTCTDLADGLKERRLTALTFVSKILEDDMDENELTPTEQRVSFAVGDNVRGEMAYNLLHRASKKAKKQGYTTLKVNYEDVYSGNRTGTFDRLDEESLDRAVGVFAKRGKLYCEAQLNQCQKSIHIELSNKMVALLVKERGQKDVVSDTTETVQTSHLLTDQA</sequence>
<dbReference type="RefSeq" id="WP_017086750.1">
    <property type="nucleotide sequence ID" value="NZ_CAWNZY010000109.1"/>
</dbReference>
<reference evidence="1 2" key="1">
    <citation type="submission" date="2017-11" db="EMBL/GenBank/DDBJ databases">
        <title>Population delineation of vibrios coincides with oyster pathogenicity.</title>
        <authorList>
            <person name="Bruto M."/>
            <person name="Labreuche Y."/>
            <person name="James A."/>
            <person name="Piel D."/>
            <person name="Chenivesse S."/>
            <person name="Petton B."/>
            <person name="Polz M.F."/>
            <person name="Le Roux F."/>
        </authorList>
    </citation>
    <scope>NUCLEOTIDE SEQUENCE [LARGE SCALE GENOMIC DNA]</scope>
    <source>
        <strain evidence="1 2">1F_55</strain>
    </source>
</reference>
<dbReference type="Proteomes" id="UP000244080">
    <property type="component" value="Unassembled WGS sequence"/>
</dbReference>
<organism evidence="1 2">
    <name type="scientific">Vibrio splendidus</name>
    <dbReference type="NCBI Taxonomy" id="29497"/>
    <lineage>
        <taxon>Bacteria</taxon>
        <taxon>Pseudomonadati</taxon>
        <taxon>Pseudomonadota</taxon>
        <taxon>Gammaproteobacteria</taxon>
        <taxon>Vibrionales</taxon>
        <taxon>Vibrionaceae</taxon>
        <taxon>Vibrio</taxon>
    </lineage>
</organism>
<comment type="caution">
    <text evidence="1">The sequence shown here is derived from an EMBL/GenBank/DDBJ whole genome shotgun (WGS) entry which is preliminary data.</text>
</comment>
<name>A0A2T5DW17_VIBSP</name>
<evidence type="ECO:0000313" key="2">
    <source>
        <dbReference type="Proteomes" id="UP000244080"/>
    </source>
</evidence>
<proteinExistence type="predicted"/>
<protein>
    <submittedName>
        <fullName evidence="1">Uncharacterized protein</fullName>
    </submittedName>
</protein>
<gene>
    <name evidence="1" type="ORF">CWO36_25435</name>
</gene>
<dbReference type="AlphaFoldDB" id="A0A2T5DW17"/>
<dbReference type="EMBL" id="PIGA01000092">
    <property type="protein sequence ID" value="PTP11298.1"/>
    <property type="molecule type" value="Genomic_DNA"/>
</dbReference>